<feature type="transmembrane region" description="Helical" evidence="6">
    <location>
        <begin position="67"/>
        <end position="92"/>
    </location>
</feature>
<dbReference type="PANTHER" id="PTHR22911">
    <property type="entry name" value="ACYL-MALONYL CONDENSING ENZYME-RELATED"/>
    <property type="match status" value="1"/>
</dbReference>
<evidence type="ECO:0000313" key="9">
    <source>
        <dbReference type="Proteomes" id="UP001595632"/>
    </source>
</evidence>
<dbReference type="Gene3D" id="1.10.3730.20">
    <property type="match status" value="1"/>
</dbReference>
<keyword evidence="5 6" id="KW-0472">Membrane</keyword>
<organism evidence="8 9">
    <name type="scientific">Psychromarinibacter halotolerans</name>
    <dbReference type="NCBI Taxonomy" id="1775175"/>
    <lineage>
        <taxon>Bacteria</taxon>
        <taxon>Pseudomonadati</taxon>
        <taxon>Pseudomonadota</taxon>
        <taxon>Alphaproteobacteria</taxon>
        <taxon>Rhodobacterales</taxon>
        <taxon>Paracoccaceae</taxon>
        <taxon>Psychromarinibacter</taxon>
    </lineage>
</organism>
<dbReference type="SUPFAM" id="SSF103481">
    <property type="entry name" value="Multidrug resistance efflux transporter EmrE"/>
    <property type="match status" value="2"/>
</dbReference>
<evidence type="ECO:0000256" key="2">
    <source>
        <dbReference type="ARBA" id="ARBA00009853"/>
    </source>
</evidence>
<gene>
    <name evidence="8" type="ORF">ACFOGP_12910</name>
</gene>
<evidence type="ECO:0000256" key="3">
    <source>
        <dbReference type="ARBA" id="ARBA00022692"/>
    </source>
</evidence>
<feature type="transmembrane region" description="Helical" evidence="6">
    <location>
        <begin position="246"/>
        <end position="265"/>
    </location>
</feature>
<dbReference type="Pfam" id="PF00892">
    <property type="entry name" value="EamA"/>
    <property type="match status" value="2"/>
</dbReference>
<evidence type="ECO:0000259" key="7">
    <source>
        <dbReference type="Pfam" id="PF00892"/>
    </source>
</evidence>
<dbReference type="Proteomes" id="UP001595632">
    <property type="component" value="Unassembled WGS sequence"/>
</dbReference>
<accession>A0ABV7GUC4</accession>
<sequence length="304" mass="32353">MSSDRPLLGIMLMLAFCMLAPFGDALAKLLGSVVPLLQILVTRFAVQALILYPLARRHGSPFALPARVLWLTALRTVLHVAGIAAVVIALRYLPLADAIAIAFVMPFLMLLLGWLVLGEQVGPRRLAACAVGFAGTLMVVQPSFAEVGAPALWPLAVAVIFALFMLVTRSIAKAADPVTLQAVSGVMASVVLFPLIVAADAFGWDGLAPADLSWNQMWLMGAMGVVGTVAHLVMTWSLRFAPASTLAPMQYLEIPFATLIGWIIFRDLPDGLAAAGILVTIAAGLYVIYREHKVSRPKVPGPPV</sequence>
<comment type="similarity">
    <text evidence="2">Belongs to the drug/metabolite transporter (DMT) superfamily. 10 TMS drug/metabolite exporter (DME) (TC 2.A.7.3) family.</text>
</comment>
<evidence type="ECO:0000256" key="1">
    <source>
        <dbReference type="ARBA" id="ARBA00004141"/>
    </source>
</evidence>
<protein>
    <submittedName>
        <fullName evidence="8">DMT family transporter</fullName>
    </submittedName>
</protein>
<dbReference type="RefSeq" id="WP_275630899.1">
    <property type="nucleotide sequence ID" value="NZ_JARGYD010000001.1"/>
</dbReference>
<dbReference type="InterPro" id="IPR000620">
    <property type="entry name" value="EamA_dom"/>
</dbReference>
<feature type="transmembrane region" description="Helical" evidence="6">
    <location>
        <begin position="98"/>
        <end position="117"/>
    </location>
</feature>
<reference evidence="9" key="1">
    <citation type="journal article" date="2019" name="Int. J. Syst. Evol. Microbiol.">
        <title>The Global Catalogue of Microorganisms (GCM) 10K type strain sequencing project: providing services to taxonomists for standard genome sequencing and annotation.</title>
        <authorList>
            <consortium name="The Broad Institute Genomics Platform"/>
            <consortium name="The Broad Institute Genome Sequencing Center for Infectious Disease"/>
            <person name="Wu L."/>
            <person name="Ma J."/>
        </authorList>
    </citation>
    <scope>NUCLEOTIDE SEQUENCE [LARGE SCALE GENOMIC DNA]</scope>
    <source>
        <strain evidence="9">KCTC 52366</strain>
    </source>
</reference>
<dbReference type="InterPro" id="IPR037185">
    <property type="entry name" value="EmrE-like"/>
</dbReference>
<keyword evidence="4 6" id="KW-1133">Transmembrane helix</keyword>
<evidence type="ECO:0000313" key="8">
    <source>
        <dbReference type="EMBL" id="MFC3143615.1"/>
    </source>
</evidence>
<feature type="transmembrane region" description="Helical" evidence="6">
    <location>
        <begin position="216"/>
        <end position="234"/>
    </location>
</feature>
<evidence type="ECO:0000256" key="6">
    <source>
        <dbReference type="SAM" id="Phobius"/>
    </source>
</evidence>
<comment type="caution">
    <text evidence="8">The sequence shown here is derived from an EMBL/GenBank/DDBJ whole genome shotgun (WGS) entry which is preliminary data.</text>
</comment>
<feature type="transmembrane region" description="Helical" evidence="6">
    <location>
        <begin position="151"/>
        <end position="168"/>
    </location>
</feature>
<evidence type="ECO:0000256" key="4">
    <source>
        <dbReference type="ARBA" id="ARBA00022989"/>
    </source>
</evidence>
<feature type="domain" description="EamA" evidence="7">
    <location>
        <begin position="152"/>
        <end position="288"/>
    </location>
</feature>
<feature type="transmembrane region" description="Helical" evidence="6">
    <location>
        <begin position="37"/>
        <end position="55"/>
    </location>
</feature>
<feature type="transmembrane region" description="Helical" evidence="6">
    <location>
        <begin position="180"/>
        <end position="204"/>
    </location>
</feature>
<feature type="transmembrane region" description="Helical" evidence="6">
    <location>
        <begin position="271"/>
        <end position="289"/>
    </location>
</feature>
<evidence type="ECO:0000256" key="5">
    <source>
        <dbReference type="ARBA" id="ARBA00023136"/>
    </source>
</evidence>
<keyword evidence="9" id="KW-1185">Reference proteome</keyword>
<proteinExistence type="inferred from homology"/>
<comment type="subcellular location">
    <subcellularLocation>
        <location evidence="1">Membrane</location>
        <topology evidence="1">Multi-pass membrane protein</topology>
    </subcellularLocation>
</comment>
<feature type="domain" description="EamA" evidence="7">
    <location>
        <begin position="8"/>
        <end position="140"/>
    </location>
</feature>
<name>A0ABV7GUC4_9RHOB</name>
<feature type="transmembrane region" description="Helical" evidence="6">
    <location>
        <begin position="126"/>
        <end position="145"/>
    </location>
</feature>
<dbReference type="PANTHER" id="PTHR22911:SF6">
    <property type="entry name" value="SOLUTE CARRIER FAMILY 35 MEMBER G1"/>
    <property type="match status" value="1"/>
</dbReference>
<keyword evidence="3 6" id="KW-0812">Transmembrane</keyword>
<dbReference type="EMBL" id="JBHRTB010000010">
    <property type="protein sequence ID" value="MFC3143615.1"/>
    <property type="molecule type" value="Genomic_DNA"/>
</dbReference>